<name>A0A9W8NML2_9PEZI</name>
<gene>
    <name evidence="1" type="ORF">NPX13_g1471</name>
</gene>
<keyword evidence="2" id="KW-1185">Reference proteome</keyword>
<evidence type="ECO:0000313" key="2">
    <source>
        <dbReference type="Proteomes" id="UP001148614"/>
    </source>
</evidence>
<comment type="caution">
    <text evidence="1">The sequence shown here is derived from an EMBL/GenBank/DDBJ whole genome shotgun (WGS) entry which is preliminary data.</text>
</comment>
<protein>
    <submittedName>
        <fullName evidence="1">Uncharacterized protein</fullName>
    </submittedName>
</protein>
<dbReference type="AlphaFoldDB" id="A0A9W8NML2"/>
<reference evidence="1" key="1">
    <citation type="submission" date="2022-07" db="EMBL/GenBank/DDBJ databases">
        <title>Genome Sequence of Xylaria arbuscula.</title>
        <authorList>
            <person name="Buettner E."/>
        </authorList>
    </citation>
    <scope>NUCLEOTIDE SEQUENCE</scope>
    <source>
        <strain evidence="1">VT107</strain>
    </source>
</reference>
<evidence type="ECO:0000313" key="1">
    <source>
        <dbReference type="EMBL" id="KAJ3579088.1"/>
    </source>
</evidence>
<dbReference type="VEuPathDB" id="FungiDB:F4678DRAFT_465980"/>
<organism evidence="1 2">
    <name type="scientific">Xylaria arbuscula</name>
    <dbReference type="NCBI Taxonomy" id="114810"/>
    <lineage>
        <taxon>Eukaryota</taxon>
        <taxon>Fungi</taxon>
        <taxon>Dikarya</taxon>
        <taxon>Ascomycota</taxon>
        <taxon>Pezizomycotina</taxon>
        <taxon>Sordariomycetes</taxon>
        <taxon>Xylariomycetidae</taxon>
        <taxon>Xylariales</taxon>
        <taxon>Xylariaceae</taxon>
        <taxon>Xylaria</taxon>
    </lineage>
</organism>
<proteinExistence type="predicted"/>
<dbReference type="EMBL" id="JANPWZ010000133">
    <property type="protein sequence ID" value="KAJ3579088.1"/>
    <property type="molecule type" value="Genomic_DNA"/>
</dbReference>
<sequence>MAAHGMTVTGFLVLSSTCINRSDTSSPIVHTSAIPNTNGITTNNVIMRSQVLLLASLAMLSASTALPNPEICPRQDGVYDVCDTNYSFIRCNGHETTLIADCRAGPSTYCHIVNDRGFCNGTAPPNLGGTTEPCETGSSYAVASASSRPM</sequence>
<dbReference type="Proteomes" id="UP001148614">
    <property type="component" value="Unassembled WGS sequence"/>
</dbReference>
<accession>A0A9W8NML2</accession>